<dbReference type="Gene3D" id="3.40.50.150">
    <property type="entry name" value="Vaccinia Virus protein VP39"/>
    <property type="match status" value="1"/>
</dbReference>
<keyword evidence="2" id="KW-0489">Methyltransferase</keyword>
<accession>A0A7G5XEE7</accession>
<dbReference type="Proteomes" id="UP000515344">
    <property type="component" value="Chromosome"/>
</dbReference>
<organism evidence="2 3">
    <name type="scientific">Lacibacter sediminis</name>
    <dbReference type="NCBI Taxonomy" id="2760713"/>
    <lineage>
        <taxon>Bacteria</taxon>
        <taxon>Pseudomonadati</taxon>
        <taxon>Bacteroidota</taxon>
        <taxon>Chitinophagia</taxon>
        <taxon>Chitinophagales</taxon>
        <taxon>Chitinophagaceae</taxon>
        <taxon>Lacibacter</taxon>
    </lineage>
</organism>
<name>A0A7G5XEE7_9BACT</name>
<dbReference type="AlphaFoldDB" id="A0A7G5XEE7"/>
<dbReference type="GO" id="GO:0008168">
    <property type="term" value="F:methyltransferase activity"/>
    <property type="evidence" value="ECO:0007669"/>
    <property type="project" value="UniProtKB-KW"/>
</dbReference>
<dbReference type="NCBIfam" id="TIGR01444">
    <property type="entry name" value="fkbM_fam"/>
    <property type="match status" value="1"/>
</dbReference>
<gene>
    <name evidence="2" type="ORF">H4075_17485</name>
</gene>
<dbReference type="PANTHER" id="PTHR34203:SF15">
    <property type="entry name" value="SLL1173 PROTEIN"/>
    <property type="match status" value="1"/>
</dbReference>
<protein>
    <submittedName>
        <fullName evidence="2">FkbM family methyltransferase</fullName>
    </submittedName>
</protein>
<keyword evidence="2" id="KW-0808">Transferase</keyword>
<reference evidence="3" key="1">
    <citation type="submission" date="2020-08" db="EMBL/GenBank/DDBJ databases">
        <title>Lacibacter sp. S13-6-6 genome sequencing.</title>
        <authorList>
            <person name="Jin L."/>
        </authorList>
    </citation>
    <scope>NUCLEOTIDE SEQUENCE [LARGE SCALE GENOMIC DNA]</scope>
    <source>
        <strain evidence="3">S13-6-6</strain>
    </source>
</reference>
<dbReference type="KEGG" id="lacs:H4075_17485"/>
<dbReference type="InterPro" id="IPR006342">
    <property type="entry name" value="FkbM_mtfrase"/>
</dbReference>
<dbReference type="EMBL" id="CP060007">
    <property type="protein sequence ID" value="QNA43850.1"/>
    <property type="molecule type" value="Genomic_DNA"/>
</dbReference>
<evidence type="ECO:0000313" key="3">
    <source>
        <dbReference type="Proteomes" id="UP000515344"/>
    </source>
</evidence>
<sequence>MPAKGFRRYIELFKHIKNPFEYILHKNERFKRSLIFTTKPNKIQFPVALPLYQVFKEIFLEDVYNIEAVVKQMPQKPVIIDIGANAGFFDVLILSKIKDAKIFAYEPIPRNTQQIKTVLDANPSIKDHVIVHQVAVTGTPAGKIDLYIESENDNSVIASIFSDFNSSNANKISVDTITLTDILLKNDLTEVDIMKVDCEGSEYDIFYNTDPALIRRAKMLLLEVHDLDEDKNNITAMHKFLVDIGYDLKHYPINNFCHAVEAVLKKQ</sequence>
<proteinExistence type="predicted"/>
<keyword evidence="3" id="KW-1185">Reference proteome</keyword>
<evidence type="ECO:0000259" key="1">
    <source>
        <dbReference type="Pfam" id="PF05050"/>
    </source>
</evidence>
<dbReference type="InterPro" id="IPR052514">
    <property type="entry name" value="SAM-dependent_MTase"/>
</dbReference>
<dbReference type="RefSeq" id="WP_182802112.1">
    <property type="nucleotide sequence ID" value="NZ_CP060007.1"/>
</dbReference>
<dbReference type="GO" id="GO:0032259">
    <property type="term" value="P:methylation"/>
    <property type="evidence" value="ECO:0007669"/>
    <property type="project" value="UniProtKB-KW"/>
</dbReference>
<dbReference type="SUPFAM" id="SSF53335">
    <property type="entry name" value="S-adenosyl-L-methionine-dependent methyltransferases"/>
    <property type="match status" value="1"/>
</dbReference>
<feature type="domain" description="Methyltransferase FkbM" evidence="1">
    <location>
        <begin position="81"/>
        <end position="247"/>
    </location>
</feature>
<dbReference type="PANTHER" id="PTHR34203">
    <property type="entry name" value="METHYLTRANSFERASE, FKBM FAMILY PROTEIN"/>
    <property type="match status" value="1"/>
</dbReference>
<evidence type="ECO:0000313" key="2">
    <source>
        <dbReference type="EMBL" id="QNA43850.1"/>
    </source>
</evidence>
<dbReference type="InterPro" id="IPR029063">
    <property type="entry name" value="SAM-dependent_MTases_sf"/>
</dbReference>
<dbReference type="Pfam" id="PF05050">
    <property type="entry name" value="Methyltransf_21"/>
    <property type="match status" value="1"/>
</dbReference>